<dbReference type="Proteomes" id="UP000593765">
    <property type="component" value="Chromosome"/>
</dbReference>
<organism evidence="2 3">
    <name type="scientific">Humisphaera borealis</name>
    <dbReference type="NCBI Taxonomy" id="2807512"/>
    <lineage>
        <taxon>Bacteria</taxon>
        <taxon>Pseudomonadati</taxon>
        <taxon>Planctomycetota</taxon>
        <taxon>Phycisphaerae</taxon>
        <taxon>Tepidisphaerales</taxon>
        <taxon>Tepidisphaeraceae</taxon>
        <taxon>Humisphaera</taxon>
    </lineage>
</organism>
<accession>A0A7M2X2I5</accession>
<feature type="transmembrane region" description="Helical" evidence="1">
    <location>
        <begin position="133"/>
        <end position="154"/>
    </location>
</feature>
<dbReference type="PANTHER" id="PTHR32024">
    <property type="entry name" value="TRK SYSTEM POTASSIUM UPTAKE PROTEIN TRKG-RELATED"/>
    <property type="match status" value="1"/>
</dbReference>
<dbReference type="PANTHER" id="PTHR32024:SF1">
    <property type="entry name" value="KTR SYSTEM POTASSIUM UPTAKE PROTEIN B"/>
    <property type="match status" value="1"/>
</dbReference>
<dbReference type="KEGG" id="hbs:IPV69_11345"/>
<dbReference type="AlphaFoldDB" id="A0A7M2X2I5"/>
<name>A0A7M2X2I5_9BACT</name>
<keyword evidence="3" id="KW-1185">Reference proteome</keyword>
<feature type="transmembrane region" description="Helical" evidence="1">
    <location>
        <begin position="200"/>
        <end position="220"/>
    </location>
</feature>
<feature type="transmembrane region" description="Helical" evidence="1">
    <location>
        <begin position="32"/>
        <end position="51"/>
    </location>
</feature>
<proteinExistence type="predicted"/>
<feature type="transmembrane region" description="Helical" evidence="1">
    <location>
        <begin position="100"/>
        <end position="121"/>
    </location>
</feature>
<dbReference type="EMBL" id="CP063458">
    <property type="protein sequence ID" value="QOV91905.1"/>
    <property type="molecule type" value="Genomic_DNA"/>
</dbReference>
<dbReference type="RefSeq" id="WP_206295224.1">
    <property type="nucleotide sequence ID" value="NZ_CP063458.1"/>
</dbReference>
<keyword evidence="1" id="KW-0472">Membrane</keyword>
<gene>
    <name evidence="2" type="ORF">IPV69_11345</name>
</gene>
<keyword evidence="1" id="KW-1133">Transmembrane helix</keyword>
<evidence type="ECO:0000313" key="3">
    <source>
        <dbReference type="Proteomes" id="UP000593765"/>
    </source>
</evidence>
<feature type="transmembrane region" description="Helical" evidence="1">
    <location>
        <begin position="315"/>
        <end position="342"/>
    </location>
</feature>
<evidence type="ECO:0000313" key="2">
    <source>
        <dbReference type="EMBL" id="QOV91905.1"/>
    </source>
</evidence>
<sequence length="449" mass="47747">MPSHREQDNFLADEPLPALPMGTVDRGYDREILAWLGLGLFALFVLGFYLMRQPGSDQGNPLNPDRAVFASVSAVTLTGLRQDLRESTFAAADSQLMPATLLVLTVGASWLTLVAAGLPACRLLGVRRNAKPVVLAATVTVLGGTILGGIPLLLTYSPLEVDGAARLPWLDAFLTSASAVGNSGVCWNRLPRADAWQTQAILLPLAVIGGLGVPVLIDLYDRLTGRSAELRYHTRLVLTLVACVYVAGFALLLMFDERFVGMIGSAFRNGGLTPTEWRSVRSIVVEASVLSLNSRSLGMPFEPATVAALPKAASWVLILLMAVGGGPAGTAGGLKLTTLFLLGRGARRGSQGERLPVECGFALFWAMGFALLVAVGYAGMLWAAPQLPPDRLLLVTVSAITNTGLSHDALSIVLVPLILLSLLMVLGRILPILILWRMASRLDQAETIP</sequence>
<keyword evidence="1" id="KW-0812">Transmembrane</keyword>
<reference evidence="2 3" key="1">
    <citation type="submission" date="2020-10" db="EMBL/GenBank/DDBJ databases">
        <title>Wide distribution of Phycisphaera-like planctomycetes from WD2101 soil group in peatlands and genome analysis of the first cultivated representative.</title>
        <authorList>
            <person name="Dedysh S.N."/>
            <person name="Beletsky A.V."/>
            <person name="Ivanova A."/>
            <person name="Kulichevskaya I.S."/>
            <person name="Suzina N.E."/>
            <person name="Philippov D.A."/>
            <person name="Rakitin A.L."/>
            <person name="Mardanov A.V."/>
            <person name="Ravin N.V."/>
        </authorList>
    </citation>
    <scope>NUCLEOTIDE SEQUENCE [LARGE SCALE GENOMIC DNA]</scope>
    <source>
        <strain evidence="2 3">M1803</strain>
    </source>
</reference>
<feature type="transmembrane region" description="Helical" evidence="1">
    <location>
        <begin position="232"/>
        <end position="255"/>
    </location>
</feature>
<evidence type="ECO:0008006" key="4">
    <source>
        <dbReference type="Google" id="ProtNLM"/>
    </source>
</evidence>
<protein>
    <recommendedName>
        <fullName evidence="4">TrkH family potassium uptake protein</fullName>
    </recommendedName>
</protein>
<feature type="transmembrane region" description="Helical" evidence="1">
    <location>
        <begin position="412"/>
        <end position="436"/>
    </location>
</feature>
<feature type="transmembrane region" description="Helical" evidence="1">
    <location>
        <begin position="363"/>
        <end position="384"/>
    </location>
</feature>
<evidence type="ECO:0000256" key="1">
    <source>
        <dbReference type="SAM" id="Phobius"/>
    </source>
</evidence>